<dbReference type="OrthoDB" id="10006285at2759"/>
<dbReference type="InterPro" id="IPR015943">
    <property type="entry name" value="WD40/YVTN_repeat-like_dom_sf"/>
</dbReference>
<reference evidence="3" key="1">
    <citation type="submission" date="2016-03" db="EMBL/GenBank/DDBJ databases">
        <authorList>
            <person name="Devillers H."/>
        </authorList>
    </citation>
    <scope>NUCLEOTIDE SEQUENCE [LARGE SCALE GENOMIC DNA]</scope>
</reference>
<feature type="chain" id="PRO_5009236222" evidence="1">
    <location>
        <begin position="23"/>
        <end position="409"/>
    </location>
</feature>
<protein>
    <submittedName>
        <fullName evidence="2">LAMI_0F02190g1_1</fullName>
    </submittedName>
</protein>
<accession>A0A1G4JWC6</accession>
<evidence type="ECO:0000313" key="2">
    <source>
        <dbReference type="EMBL" id="SCU95365.1"/>
    </source>
</evidence>
<evidence type="ECO:0000313" key="3">
    <source>
        <dbReference type="Proteomes" id="UP000191024"/>
    </source>
</evidence>
<evidence type="ECO:0000256" key="1">
    <source>
        <dbReference type="SAM" id="SignalP"/>
    </source>
</evidence>
<dbReference type="SUPFAM" id="SSF75011">
    <property type="entry name" value="3-carboxy-cis,cis-mucoante lactonizing enzyme"/>
    <property type="match status" value="1"/>
</dbReference>
<dbReference type="AlphaFoldDB" id="A0A1G4JWC6"/>
<dbReference type="EMBL" id="LT598467">
    <property type="protein sequence ID" value="SCU95365.1"/>
    <property type="molecule type" value="Genomic_DNA"/>
</dbReference>
<dbReference type="STRING" id="1230905.A0A1G4JWC6"/>
<feature type="signal peptide" evidence="1">
    <location>
        <begin position="1"/>
        <end position="22"/>
    </location>
</feature>
<dbReference type="Proteomes" id="UP000191024">
    <property type="component" value="Chromosome F"/>
</dbReference>
<organism evidence="2 3">
    <name type="scientific">Lachancea mirantina</name>
    <dbReference type="NCBI Taxonomy" id="1230905"/>
    <lineage>
        <taxon>Eukaryota</taxon>
        <taxon>Fungi</taxon>
        <taxon>Dikarya</taxon>
        <taxon>Ascomycota</taxon>
        <taxon>Saccharomycotina</taxon>
        <taxon>Saccharomycetes</taxon>
        <taxon>Saccharomycetales</taxon>
        <taxon>Saccharomycetaceae</taxon>
        <taxon>Lachancea</taxon>
    </lineage>
</organism>
<gene>
    <name evidence="2" type="ORF">LAMI_0F02190G</name>
</gene>
<dbReference type="Gene3D" id="2.130.10.10">
    <property type="entry name" value="YVTN repeat-like/Quinoprotein amine dehydrogenase"/>
    <property type="match status" value="1"/>
</dbReference>
<keyword evidence="1" id="KW-0732">Signal</keyword>
<name>A0A1G4JWC6_9SACH</name>
<sequence length="409" mass="42016">MFSRMMLSVLTTLLLSFKIAQALPASSLIDTLSGASNGAMYFQTNEVANNVVALNVHVNGTLSLGGRVLTGGVGASSISSATNMTAAPDGLSSQGSVKVVGHNLFVVNAGDNTVSIFAIDAYNPTNLTLLGEPAKLPGEFPVSVDASLLHELVCVATTGASSGVTCAPYSPNVGIGKFDFLRSFELGQSTPPVGPANTVSQVYFSEDETSLITTVKGKGTPENNGFVSIYPVVVPSGFEGARLAPADIRTSLNETNLLFGFQQIPESSQYFVADPSFGAAIISVDEASGVSRVLHRQEIPGQKATCWAAVSPASNSAFVTDPRVGHVVELSLFDASIVSVLNTTRTYVDIAAAGGYVYALSPGSSNSSGVEVSVISGAGNGQRTVLQSLSVGDWAGISAQGAAVFPSGY</sequence>
<keyword evidence="3" id="KW-1185">Reference proteome</keyword>
<proteinExistence type="predicted"/>